<gene>
    <name evidence="1" type="ORF">TNIN_32711</name>
</gene>
<protein>
    <submittedName>
        <fullName evidence="1">Uncharacterized protein</fullName>
    </submittedName>
</protein>
<comment type="caution">
    <text evidence="1">The sequence shown here is derived from an EMBL/GenBank/DDBJ whole genome shotgun (WGS) entry which is preliminary data.</text>
</comment>
<reference evidence="1" key="1">
    <citation type="submission" date="2020-08" db="EMBL/GenBank/DDBJ databases">
        <title>Multicomponent nature underlies the extraordinary mechanical properties of spider dragline silk.</title>
        <authorList>
            <person name="Kono N."/>
            <person name="Nakamura H."/>
            <person name="Mori M."/>
            <person name="Yoshida Y."/>
            <person name="Ohtoshi R."/>
            <person name="Malay A.D."/>
            <person name="Moran D.A.P."/>
            <person name="Tomita M."/>
            <person name="Numata K."/>
            <person name="Arakawa K."/>
        </authorList>
    </citation>
    <scope>NUCLEOTIDE SEQUENCE</scope>
</reference>
<name>A0A8X6WU37_9ARAC</name>
<keyword evidence="2" id="KW-1185">Reference proteome</keyword>
<dbReference type="EMBL" id="BMAV01001617">
    <property type="protein sequence ID" value="GFY40026.1"/>
    <property type="molecule type" value="Genomic_DNA"/>
</dbReference>
<evidence type="ECO:0000313" key="2">
    <source>
        <dbReference type="Proteomes" id="UP000886998"/>
    </source>
</evidence>
<evidence type="ECO:0000313" key="1">
    <source>
        <dbReference type="EMBL" id="GFY40026.1"/>
    </source>
</evidence>
<dbReference type="Proteomes" id="UP000886998">
    <property type="component" value="Unassembled WGS sequence"/>
</dbReference>
<proteinExistence type="predicted"/>
<organism evidence="1 2">
    <name type="scientific">Trichonephila inaurata madagascariensis</name>
    <dbReference type="NCBI Taxonomy" id="2747483"/>
    <lineage>
        <taxon>Eukaryota</taxon>
        <taxon>Metazoa</taxon>
        <taxon>Ecdysozoa</taxon>
        <taxon>Arthropoda</taxon>
        <taxon>Chelicerata</taxon>
        <taxon>Arachnida</taxon>
        <taxon>Araneae</taxon>
        <taxon>Araneomorphae</taxon>
        <taxon>Entelegynae</taxon>
        <taxon>Araneoidea</taxon>
        <taxon>Nephilidae</taxon>
        <taxon>Trichonephila</taxon>
        <taxon>Trichonephila inaurata</taxon>
    </lineage>
</organism>
<accession>A0A8X6WU37</accession>
<sequence length="105" mass="11780">MVQFQTQGGMDSKRNLLDFRMRPMGPNGDNGFNQIGKTGCLTLQQSTKGGIPCRDFLSIRGEAFWLQITSNMGHFYFPPCHNGRWESTAPPPAIDRKSQTLKFLG</sequence>
<dbReference type="AlphaFoldDB" id="A0A8X6WU37"/>